<dbReference type="STRING" id="1225564.AA309_12990"/>
<dbReference type="InterPro" id="IPR036291">
    <property type="entry name" value="NAD(P)-bd_dom_sf"/>
</dbReference>
<dbReference type="InterPro" id="IPR020904">
    <property type="entry name" value="Sc_DH/Rdtase_CS"/>
</dbReference>
<dbReference type="SMART" id="SM00822">
    <property type="entry name" value="PKS_KR"/>
    <property type="match status" value="1"/>
</dbReference>
<dbReference type="PANTHER" id="PTHR24321">
    <property type="entry name" value="DEHYDROGENASES, SHORT CHAIN"/>
    <property type="match status" value="1"/>
</dbReference>
<dbReference type="Proteomes" id="UP000035489">
    <property type="component" value="Unassembled WGS sequence"/>
</dbReference>
<keyword evidence="2" id="KW-0560">Oxidoreductase</keyword>
<name>A0A0H1RBM9_9HYPH</name>
<evidence type="ECO:0000256" key="1">
    <source>
        <dbReference type="ARBA" id="ARBA00006484"/>
    </source>
</evidence>
<dbReference type="OrthoDB" id="9790146at2"/>
<evidence type="ECO:0000313" key="6">
    <source>
        <dbReference type="Proteomes" id="UP000035489"/>
    </source>
</evidence>
<dbReference type="AlphaFoldDB" id="A0A0H1RBM9"/>
<dbReference type="NCBIfam" id="NF005559">
    <property type="entry name" value="PRK07231.1"/>
    <property type="match status" value="1"/>
</dbReference>
<evidence type="ECO:0000313" key="5">
    <source>
        <dbReference type="EMBL" id="KLK92613.1"/>
    </source>
</evidence>
<evidence type="ECO:0000256" key="2">
    <source>
        <dbReference type="ARBA" id="ARBA00023002"/>
    </source>
</evidence>
<dbReference type="PANTHER" id="PTHR24321:SF8">
    <property type="entry name" value="ESTRADIOL 17-BETA-DEHYDROGENASE 8-RELATED"/>
    <property type="match status" value="1"/>
</dbReference>
<dbReference type="PRINTS" id="PR00080">
    <property type="entry name" value="SDRFAMILY"/>
</dbReference>
<reference evidence="5 6" key="1">
    <citation type="submission" date="2015-05" db="EMBL/GenBank/DDBJ databases">
        <title>Draft genome sequence of Microvirga vignae strain BR3299, a novel nitrogen fixing bacteria isolated from Brazil semi-aired region.</title>
        <authorList>
            <person name="Zilli J.E."/>
            <person name="Passos S.R."/>
            <person name="Leite J."/>
            <person name="Baldani J.I."/>
            <person name="Xavier G.R."/>
            <person name="Rumjaneck N.G."/>
            <person name="Simoes-Araujo J.L."/>
        </authorList>
    </citation>
    <scope>NUCLEOTIDE SEQUENCE [LARGE SCALE GENOMIC DNA]</scope>
    <source>
        <strain evidence="5 6">BR3299</strain>
    </source>
</reference>
<dbReference type="SUPFAM" id="SSF51735">
    <property type="entry name" value="NAD(P)-binding Rossmann-fold domains"/>
    <property type="match status" value="1"/>
</dbReference>
<keyword evidence="6" id="KW-1185">Reference proteome</keyword>
<dbReference type="Pfam" id="PF13561">
    <property type="entry name" value="adh_short_C2"/>
    <property type="match status" value="1"/>
</dbReference>
<proteinExistence type="inferred from homology"/>
<dbReference type="CDD" id="cd05233">
    <property type="entry name" value="SDR_c"/>
    <property type="match status" value="1"/>
</dbReference>
<dbReference type="PROSITE" id="PS00061">
    <property type="entry name" value="ADH_SHORT"/>
    <property type="match status" value="1"/>
</dbReference>
<dbReference type="Gene3D" id="3.40.50.720">
    <property type="entry name" value="NAD(P)-binding Rossmann-like Domain"/>
    <property type="match status" value="1"/>
</dbReference>
<gene>
    <name evidence="5" type="ORF">AA309_12990</name>
</gene>
<dbReference type="GO" id="GO:0016491">
    <property type="term" value="F:oxidoreductase activity"/>
    <property type="evidence" value="ECO:0007669"/>
    <property type="project" value="UniProtKB-KW"/>
</dbReference>
<feature type="domain" description="Ketoreductase" evidence="4">
    <location>
        <begin position="9"/>
        <end position="188"/>
    </location>
</feature>
<sequence length="258" mass="26531">MPDYELEGRVAVVTGGAMGIGKACAEAFAKGGASVVVADVNREVGAETVAAITAAGGTAVFVATDVSIMANMEAMVAAAVAAFGGIDILVNNAARAIGGRVDQIDEESWNTVMSTNLTSAWRGMRVCVPEMIKRGGGAVVNISSVQSLTGFKGWAAYAAAKGGINALTQQTAIDLAPLGIRVNAVAPGTIMTPLNQRIFETVDDPQSLIDTWNKAHPIGRFGEAHEVADAVVFLASNKASFITGEILRVDGGLVIRGE</sequence>
<dbReference type="InterPro" id="IPR057326">
    <property type="entry name" value="KR_dom"/>
</dbReference>
<dbReference type="InterPro" id="IPR002347">
    <property type="entry name" value="SDR_fam"/>
</dbReference>
<dbReference type="EMBL" id="LCYG01000032">
    <property type="protein sequence ID" value="KLK92613.1"/>
    <property type="molecule type" value="Genomic_DNA"/>
</dbReference>
<organism evidence="5 6">
    <name type="scientific">Microvirga vignae</name>
    <dbReference type="NCBI Taxonomy" id="1225564"/>
    <lineage>
        <taxon>Bacteria</taxon>
        <taxon>Pseudomonadati</taxon>
        <taxon>Pseudomonadota</taxon>
        <taxon>Alphaproteobacteria</taxon>
        <taxon>Hyphomicrobiales</taxon>
        <taxon>Methylobacteriaceae</taxon>
        <taxon>Microvirga</taxon>
    </lineage>
</organism>
<comment type="similarity">
    <text evidence="1">Belongs to the short-chain dehydrogenases/reductases (SDR) family.</text>
</comment>
<dbReference type="PATRIC" id="fig|1225564.3.peg.3435"/>
<protein>
    <submittedName>
        <fullName evidence="5">Short-chain dehydrogenase</fullName>
    </submittedName>
</protein>
<keyword evidence="3" id="KW-0520">NAD</keyword>
<evidence type="ECO:0000259" key="4">
    <source>
        <dbReference type="SMART" id="SM00822"/>
    </source>
</evidence>
<dbReference type="FunFam" id="3.40.50.720:FF:000084">
    <property type="entry name" value="Short-chain dehydrogenase reductase"/>
    <property type="match status" value="1"/>
</dbReference>
<accession>A0A0H1RBM9</accession>
<dbReference type="PRINTS" id="PR00081">
    <property type="entry name" value="GDHRDH"/>
</dbReference>
<evidence type="ECO:0000256" key="3">
    <source>
        <dbReference type="ARBA" id="ARBA00023027"/>
    </source>
</evidence>
<dbReference type="RefSeq" id="WP_047189435.1">
    <property type="nucleotide sequence ID" value="NZ_LCYG01000032.1"/>
</dbReference>
<comment type="caution">
    <text evidence="5">The sequence shown here is derived from an EMBL/GenBank/DDBJ whole genome shotgun (WGS) entry which is preliminary data.</text>
</comment>